<sequence>MESNTPCQQRTLEALPQEVLETIAEFCGDVASISPNEQRDTFLHDVIYPYLDSATSNTWQPAYRDLQALALTSKTFTNPAQRALFKVAIVKTTGHLVRLLHSLLLYPSNRRYVRCFVAIIDDYPRPLPHRFIAPQPLVLDRLRITLPIIDSTVVNLHTIEDQLLTATIQLCPKLTASRVCFGLPQRHTERPAPATQPVEDPPIYATLLDSHHDLQLKSLTLDFGALLSLTNIRRYISGYQIGLPPSVERLTLVGNRTMDSVLSYHLFDLTIFARFLSTNNKLRQLRMLHGFDKLVSYKRFRVYQPPRENWNSLLLKYRNTLEVLVMDLYGSWRAIPQARYRHSGMLDCLVKMEKLRCLGVPLHALGSAEFGLPLGAEDWEVTSSIRAELPPRWKNLEVMVIDPSELDSDGERTPLTWRIVEFRSSPNY</sequence>
<evidence type="ECO:0000313" key="1">
    <source>
        <dbReference type="EMBL" id="EGO60137.1"/>
    </source>
</evidence>
<organism evidence="1 2">
    <name type="scientific">Neurospora tetrasperma (strain FGSC 2508 / ATCC MYA-4615 / P0657)</name>
    <dbReference type="NCBI Taxonomy" id="510951"/>
    <lineage>
        <taxon>Eukaryota</taxon>
        <taxon>Fungi</taxon>
        <taxon>Dikarya</taxon>
        <taxon>Ascomycota</taxon>
        <taxon>Pezizomycotina</taxon>
        <taxon>Sordariomycetes</taxon>
        <taxon>Sordariomycetidae</taxon>
        <taxon>Sordariales</taxon>
        <taxon>Sordariaceae</taxon>
        <taxon>Neurospora</taxon>
    </lineage>
</organism>
<evidence type="ECO:0000313" key="2">
    <source>
        <dbReference type="Proteomes" id="UP000008065"/>
    </source>
</evidence>
<gene>
    <name evidence="1" type="ORF">NEUTE1DRAFT_106794</name>
</gene>
<reference evidence="2" key="1">
    <citation type="journal article" date="2011" name="Genetics">
        <title>Massive changes in genome architecture accompany the transition to self-fertility in the filamentous fungus Neurospora tetrasperma.</title>
        <authorList>
            <person name="Ellison C.E."/>
            <person name="Stajich J.E."/>
            <person name="Jacobson D.J."/>
            <person name="Natvig D.O."/>
            <person name="Lapidus A."/>
            <person name="Foster B."/>
            <person name="Aerts A."/>
            <person name="Riley R."/>
            <person name="Lindquist E.A."/>
            <person name="Grigoriev I.V."/>
            <person name="Taylor J.W."/>
        </authorList>
    </citation>
    <scope>NUCLEOTIDE SEQUENCE [LARGE SCALE GENOMIC DNA]</scope>
    <source>
        <strain evidence="2">FGSC 2508 / P0657</strain>
    </source>
</reference>
<dbReference type="AlphaFoldDB" id="F8MAL6"/>
<name>F8MAL6_NEUT8</name>
<dbReference type="Proteomes" id="UP000008065">
    <property type="component" value="Unassembled WGS sequence"/>
</dbReference>
<dbReference type="RefSeq" id="XP_009847491.1">
    <property type="nucleotide sequence ID" value="XM_009849189.1"/>
</dbReference>
<protein>
    <submittedName>
        <fullName evidence="1">Uncharacterized protein</fullName>
    </submittedName>
</protein>
<dbReference type="VEuPathDB" id="FungiDB:NEUTE1DRAFT_106794"/>
<dbReference type="GeneID" id="20822302"/>
<dbReference type="KEGG" id="nte:NEUTE1DRAFT106794"/>
<dbReference type="EMBL" id="GL891302">
    <property type="protein sequence ID" value="EGO60137.1"/>
    <property type="molecule type" value="Genomic_DNA"/>
</dbReference>
<proteinExistence type="predicted"/>
<dbReference type="HOGENOM" id="CLU_619778_0_0_1"/>
<accession>F8MAL6</accession>
<dbReference type="OrthoDB" id="4574667at2759"/>
<keyword evidence="2" id="KW-1185">Reference proteome</keyword>